<dbReference type="InterPro" id="IPR035994">
    <property type="entry name" value="Nucleoside_phosphorylase_sf"/>
</dbReference>
<evidence type="ECO:0000256" key="1">
    <source>
        <dbReference type="SAM" id="MobiDB-lite"/>
    </source>
</evidence>
<proteinExistence type="predicted"/>
<evidence type="ECO:0000313" key="2">
    <source>
        <dbReference type="EMBL" id="MFB9444754.1"/>
    </source>
</evidence>
<reference evidence="2 3" key="1">
    <citation type="submission" date="2024-09" db="EMBL/GenBank/DDBJ databases">
        <authorList>
            <person name="Sun Q."/>
            <person name="Mori K."/>
        </authorList>
    </citation>
    <scope>NUCLEOTIDE SEQUENCE [LARGE SCALE GENOMIC DNA]</scope>
    <source>
        <strain evidence="2 3">JCM 3307</strain>
    </source>
</reference>
<comment type="caution">
    <text evidence="2">The sequence shown here is derived from an EMBL/GenBank/DDBJ whole genome shotgun (WGS) entry which is preliminary data.</text>
</comment>
<dbReference type="Gene3D" id="3.40.50.1580">
    <property type="entry name" value="Nucleoside phosphorylase domain"/>
    <property type="match status" value="1"/>
</dbReference>
<accession>A0ABV5M7C6</accession>
<dbReference type="SUPFAM" id="SSF53167">
    <property type="entry name" value="Purine and uridine phosphorylases"/>
    <property type="match status" value="1"/>
</dbReference>
<name>A0ABV5M7C6_9ACTN</name>
<dbReference type="RefSeq" id="WP_223097776.1">
    <property type="nucleotide sequence ID" value="NZ_CP061913.1"/>
</dbReference>
<dbReference type="EMBL" id="JBHMCA010000031">
    <property type="protein sequence ID" value="MFB9444754.1"/>
    <property type="molecule type" value="Genomic_DNA"/>
</dbReference>
<evidence type="ECO:0000313" key="3">
    <source>
        <dbReference type="Proteomes" id="UP001589608"/>
    </source>
</evidence>
<feature type="region of interest" description="Disordered" evidence="1">
    <location>
        <begin position="1"/>
        <end position="31"/>
    </location>
</feature>
<organism evidence="2 3">
    <name type="scientific">Dactylosporangium vinaceum</name>
    <dbReference type="NCBI Taxonomy" id="53362"/>
    <lineage>
        <taxon>Bacteria</taxon>
        <taxon>Bacillati</taxon>
        <taxon>Actinomycetota</taxon>
        <taxon>Actinomycetes</taxon>
        <taxon>Micromonosporales</taxon>
        <taxon>Micromonosporaceae</taxon>
        <taxon>Dactylosporangium</taxon>
    </lineage>
</organism>
<protein>
    <submittedName>
        <fullName evidence="2">Uncharacterized protein</fullName>
    </submittedName>
</protein>
<dbReference type="Proteomes" id="UP001589608">
    <property type="component" value="Unassembled WGS sequence"/>
</dbReference>
<gene>
    <name evidence="2" type="ORF">ACFFTR_16885</name>
</gene>
<keyword evidence="3" id="KW-1185">Reference proteome</keyword>
<sequence length="92" mass="9954">MRPQLARSRLTARPDGSQYEINRGPPPEAASDLLSHARALGRHRIPKVHFGPVLSLNTLVNSKEERARLQALNEEAVAGEMEADPGAAASPH</sequence>